<protein>
    <submittedName>
        <fullName evidence="1">Uncharacterized protein</fullName>
    </submittedName>
</protein>
<gene>
    <name evidence="1" type="ORF">FHS32_005256</name>
</gene>
<proteinExistence type="predicted"/>
<sequence>MISPQLTNDGRMVRLPLTDHAAPLLDELALAYAQDPGAVGMLLLAHAAAVVCRDRAAVSEDATDYGRAMTAAEADGTREALLDECPAAATLDPLLSPDEAVTLGTRLTRQAAHIRNNRSKEPRK</sequence>
<comment type="caution">
    <text evidence="1">The sequence shown here is derived from an EMBL/GenBank/DDBJ whole genome shotgun (WGS) entry which is preliminary data.</text>
</comment>
<dbReference type="Proteomes" id="UP000568022">
    <property type="component" value="Unassembled WGS sequence"/>
</dbReference>
<dbReference type="EMBL" id="JACHJE010000013">
    <property type="protein sequence ID" value="MBB5128481.1"/>
    <property type="molecule type" value="Genomic_DNA"/>
</dbReference>
<reference evidence="1 2" key="1">
    <citation type="submission" date="2020-08" db="EMBL/GenBank/DDBJ databases">
        <title>Genomic Encyclopedia of Type Strains, Phase III (KMG-III): the genomes of soil and plant-associated and newly described type strains.</title>
        <authorList>
            <person name="Whitman W."/>
        </authorList>
    </citation>
    <scope>NUCLEOTIDE SEQUENCE [LARGE SCALE GENOMIC DNA]</scope>
    <source>
        <strain evidence="1 2">CECT 3226</strain>
    </source>
</reference>
<evidence type="ECO:0000313" key="1">
    <source>
        <dbReference type="EMBL" id="MBB5128481.1"/>
    </source>
</evidence>
<accession>A0A7W8BRZ9</accession>
<organism evidence="1 2">
    <name type="scientific">Streptomyces griseoloalbus</name>
    <dbReference type="NCBI Taxonomy" id="67303"/>
    <lineage>
        <taxon>Bacteria</taxon>
        <taxon>Bacillati</taxon>
        <taxon>Actinomycetota</taxon>
        <taxon>Actinomycetes</taxon>
        <taxon>Kitasatosporales</taxon>
        <taxon>Streptomycetaceae</taxon>
        <taxon>Streptomyces</taxon>
    </lineage>
</organism>
<keyword evidence="2" id="KW-1185">Reference proteome</keyword>
<evidence type="ECO:0000313" key="2">
    <source>
        <dbReference type="Proteomes" id="UP000568022"/>
    </source>
</evidence>
<name>A0A7W8BRZ9_9ACTN</name>
<dbReference type="AlphaFoldDB" id="A0A7W8BRZ9"/>